<gene>
    <name evidence="1" type="ORF">KA717_17745</name>
</gene>
<sequence>MDVSGEGFGCLNFIAPKLTPWTTSDLSLLLKTDGKVGDDLPDYTYVRSSFTSSEKKEDAIGRLDLVNALKKIGSLNLFDPILVSIRNDCKEGLGLCVIPINWFPATTQKQEVRKVSLANPEPTEKLPVRKVLVCKGHQYLAGSRINFSINKNINELDEKDADNSSPYKREPLPEMDTKYLNEPVDQINEEMSFKVSHSIGNWYRLIKVGKSYGVRL</sequence>
<dbReference type="EMBL" id="CP073041">
    <property type="protein sequence ID" value="UXE64184.1"/>
    <property type="molecule type" value="Genomic_DNA"/>
</dbReference>
<dbReference type="Proteomes" id="UP001065613">
    <property type="component" value="Chromosome"/>
</dbReference>
<dbReference type="AlphaFoldDB" id="A0A977L251"/>
<proteinExistence type="predicted"/>
<protein>
    <submittedName>
        <fullName evidence="1">Uncharacterized protein</fullName>
    </submittedName>
</protein>
<evidence type="ECO:0000313" key="1">
    <source>
        <dbReference type="EMBL" id="UXE64184.1"/>
    </source>
</evidence>
<name>A0A977L251_9CYAN</name>
<reference evidence="1" key="1">
    <citation type="submission" date="2021-04" db="EMBL/GenBank/DDBJ databases">
        <title>Genome sequence of Woronichinia naegeliana from Washington state freshwater lake bloom.</title>
        <authorList>
            <person name="Dreher T.W."/>
        </authorList>
    </citation>
    <scope>NUCLEOTIDE SEQUENCE</scope>
    <source>
        <strain evidence="1">WA131</strain>
    </source>
</reference>
<organism evidence="1">
    <name type="scientific">Woronichinia naegeliana WA131</name>
    <dbReference type="NCBI Taxonomy" id="2824559"/>
    <lineage>
        <taxon>Bacteria</taxon>
        <taxon>Bacillati</taxon>
        <taxon>Cyanobacteriota</taxon>
        <taxon>Cyanophyceae</taxon>
        <taxon>Synechococcales</taxon>
        <taxon>Coelosphaeriaceae</taxon>
        <taxon>Woronichinia</taxon>
    </lineage>
</organism>
<accession>A0A977L251</accession>
<dbReference type="KEGG" id="wna:KA717_17745"/>